<sequence>MKPSKKQSGGIHTVKGKQPARSSPTCHRCGGPHLAPACQFINEKCRACGKTAHIAKVCRSQSKEKQRSTAERPRQKEYRDTSSYSIHLVDQLSSNSDAYTDA</sequence>
<feature type="domain" description="CCHC-type" evidence="2">
    <location>
        <begin position="44"/>
        <end position="60"/>
    </location>
</feature>
<dbReference type="EnsemblMetazoa" id="Aqu2.1.37049_001">
    <property type="protein sequence ID" value="Aqu2.1.37049_001"/>
    <property type="gene ID" value="Aqu2.1.37049"/>
</dbReference>
<feature type="domain" description="CCHC-type" evidence="2">
    <location>
        <begin position="25"/>
        <end position="40"/>
    </location>
</feature>
<evidence type="ECO:0000259" key="2">
    <source>
        <dbReference type="SMART" id="SM00343"/>
    </source>
</evidence>
<feature type="region of interest" description="Disordered" evidence="1">
    <location>
        <begin position="1"/>
        <end position="27"/>
    </location>
</feature>
<accession>A0A1X7VBD0</accession>
<organism evidence="3">
    <name type="scientific">Amphimedon queenslandica</name>
    <name type="common">Sponge</name>
    <dbReference type="NCBI Taxonomy" id="400682"/>
    <lineage>
        <taxon>Eukaryota</taxon>
        <taxon>Metazoa</taxon>
        <taxon>Porifera</taxon>
        <taxon>Demospongiae</taxon>
        <taxon>Heteroscleromorpha</taxon>
        <taxon>Haplosclerida</taxon>
        <taxon>Niphatidae</taxon>
        <taxon>Amphimedon</taxon>
    </lineage>
</organism>
<dbReference type="InParanoid" id="A0A1X7VBD0"/>
<proteinExistence type="predicted"/>
<dbReference type="Gene3D" id="4.10.60.10">
    <property type="entry name" value="Zinc finger, CCHC-type"/>
    <property type="match status" value="1"/>
</dbReference>
<protein>
    <recommendedName>
        <fullName evidence="2">CCHC-type domain-containing protein</fullName>
    </recommendedName>
</protein>
<dbReference type="InterPro" id="IPR001878">
    <property type="entry name" value="Znf_CCHC"/>
</dbReference>
<evidence type="ECO:0000256" key="1">
    <source>
        <dbReference type="SAM" id="MobiDB-lite"/>
    </source>
</evidence>
<name>A0A1X7VBD0_AMPQE</name>
<feature type="region of interest" description="Disordered" evidence="1">
    <location>
        <begin position="59"/>
        <end position="84"/>
    </location>
</feature>
<dbReference type="AlphaFoldDB" id="A0A1X7VBD0"/>
<dbReference type="SMART" id="SM00343">
    <property type="entry name" value="ZnF_C2HC"/>
    <property type="match status" value="2"/>
</dbReference>
<reference evidence="3" key="1">
    <citation type="submission" date="2017-05" db="UniProtKB">
        <authorList>
            <consortium name="EnsemblMetazoa"/>
        </authorList>
    </citation>
    <scope>IDENTIFICATION</scope>
</reference>
<evidence type="ECO:0000313" key="3">
    <source>
        <dbReference type="EnsemblMetazoa" id="Aqu2.1.37049_001"/>
    </source>
</evidence>
<feature type="compositionally biased region" description="Basic and acidic residues" evidence="1">
    <location>
        <begin position="61"/>
        <end position="80"/>
    </location>
</feature>
<dbReference type="GO" id="GO:0003676">
    <property type="term" value="F:nucleic acid binding"/>
    <property type="evidence" value="ECO:0007669"/>
    <property type="project" value="InterPro"/>
</dbReference>
<dbReference type="GO" id="GO:0008270">
    <property type="term" value="F:zinc ion binding"/>
    <property type="evidence" value="ECO:0007669"/>
    <property type="project" value="InterPro"/>
</dbReference>